<name>A0A1G9IBE8_9BACT</name>
<dbReference type="OrthoDB" id="9879054at2"/>
<protein>
    <submittedName>
        <fullName evidence="2">Uncharacterized protein</fullName>
    </submittedName>
</protein>
<dbReference type="STRING" id="246191.SAMN05660337_2517"/>
<dbReference type="Proteomes" id="UP000199053">
    <property type="component" value="Unassembled WGS sequence"/>
</dbReference>
<evidence type="ECO:0000256" key="1">
    <source>
        <dbReference type="SAM" id="Phobius"/>
    </source>
</evidence>
<dbReference type="EMBL" id="FNGA01000003">
    <property type="protein sequence ID" value="SDL22442.1"/>
    <property type="molecule type" value="Genomic_DNA"/>
</dbReference>
<dbReference type="AlphaFoldDB" id="A0A1G9IBE8"/>
<keyword evidence="1" id="KW-0812">Transmembrane</keyword>
<gene>
    <name evidence="2" type="ORF">SAMN05660337_2517</name>
</gene>
<evidence type="ECO:0000313" key="2">
    <source>
        <dbReference type="EMBL" id="SDL22442.1"/>
    </source>
</evidence>
<proteinExistence type="predicted"/>
<keyword evidence="1" id="KW-1133">Transmembrane helix</keyword>
<dbReference type="RefSeq" id="WP_092161579.1">
    <property type="nucleotide sequence ID" value="NZ_FNGA01000003.1"/>
</dbReference>
<sequence length="217" mass="25338">MIKKMMRKAFRMTALTFLIFELNIVYGFTLSLSILGAIHLNLSMPMQISISIILLGCFALACKYTHRKFEDAWLHRTLEQVYEGRKLERKTILNSQGNKKEKKNISNRLHENGLTFEQYIHALEQKVESLEAMLVEANEIIDKNNWKKWFIPACSAMGDTIRENTNHRKDLVTIKRKDFYARIISHYPDFKNLKGKPFGTAMDEAWKRIPVAVKLDD</sequence>
<keyword evidence="3" id="KW-1185">Reference proteome</keyword>
<accession>A0A1G9IBE8</accession>
<organism evidence="2 3">
    <name type="scientific">Maridesulfovibrio ferrireducens</name>
    <dbReference type="NCBI Taxonomy" id="246191"/>
    <lineage>
        <taxon>Bacteria</taxon>
        <taxon>Pseudomonadati</taxon>
        <taxon>Thermodesulfobacteriota</taxon>
        <taxon>Desulfovibrionia</taxon>
        <taxon>Desulfovibrionales</taxon>
        <taxon>Desulfovibrionaceae</taxon>
        <taxon>Maridesulfovibrio</taxon>
    </lineage>
</organism>
<reference evidence="3" key="1">
    <citation type="submission" date="2016-10" db="EMBL/GenBank/DDBJ databases">
        <authorList>
            <person name="Varghese N."/>
            <person name="Submissions S."/>
        </authorList>
    </citation>
    <scope>NUCLEOTIDE SEQUENCE [LARGE SCALE GENOMIC DNA]</scope>
    <source>
        <strain evidence="3">DSM 16995</strain>
    </source>
</reference>
<feature type="transmembrane region" description="Helical" evidence="1">
    <location>
        <begin position="12"/>
        <end position="38"/>
    </location>
</feature>
<evidence type="ECO:0000313" key="3">
    <source>
        <dbReference type="Proteomes" id="UP000199053"/>
    </source>
</evidence>
<feature type="transmembrane region" description="Helical" evidence="1">
    <location>
        <begin position="44"/>
        <end position="62"/>
    </location>
</feature>
<keyword evidence="1" id="KW-0472">Membrane</keyword>